<evidence type="ECO:0000313" key="2">
    <source>
        <dbReference type="EMBL" id="AYF77155.1"/>
    </source>
</evidence>
<dbReference type="KEGG" id="nyu:D7D52_28815"/>
<dbReference type="OrthoDB" id="4562399at2"/>
<feature type="domain" description="PE-PPE" evidence="1">
    <location>
        <begin position="44"/>
        <end position="83"/>
    </location>
</feature>
<dbReference type="EMBL" id="CP032568">
    <property type="protein sequence ID" value="AYF77155.1"/>
    <property type="molecule type" value="Genomic_DNA"/>
</dbReference>
<dbReference type="RefSeq" id="WP_120741344.1">
    <property type="nucleotide sequence ID" value="NZ_CP032568.1"/>
</dbReference>
<protein>
    <submittedName>
        <fullName evidence="2">PE-PPE domain-containing protein</fullName>
    </submittedName>
</protein>
<reference evidence="2 3" key="1">
    <citation type="submission" date="2018-09" db="EMBL/GenBank/DDBJ databases">
        <title>Nocardia yunnanensis sp. nov., an actinomycete isolated from a soil sample.</title>
        <authorList>
            <person name="Zhang J."/>
        </authorList>
    </citation>
    <scope>NUCLEOTIDE SEQUENCE [LARGE SCALE GENOMIC DNA]</scope>
    <source>
        <strain evidence="2 3">CFHS0054</strain>
    </source>
</reference>
<accession>A0A386ZKN1</accession>
<evidence type="ECO:0000313" key="3">
    <source>
        <dbReference type="Proteomes" id="UP000267164"/>
    </source>
</evidence>
<keyword evidence="3" id="KW-1185">Reference proteome</keyword>
<sequence length="236" mass="25284">MIDVLIMGGTWAPLGHPVTNAFADTLDPNRFQARHIPYPADYGQQVTYAASVAAGRVALINAIEASPNPVILAGYSQGAGIAGDIARDWGYGTYPHLDIRGAALIADPSRPAGLNTTGPDPGGYGISGERRIDGMPVLWAAAVGDPITALPEGSALRTIADLSAYWTLKDPVVWARSVIDVASQNRAQRWWNIKNWASWTGVIREAYSYLQGGRHTDAYVTEGHSVRLAEAVNDTF</sequence>
<dbReference type="SUPFAM" id="SSF53474">
    <property type="entry name" value="alpha/beta-Hydrolases"/>
    <property type="match status" value="1"/>
</dbReference>
<gene>
    <name evidence="2" type="ORF">D7D52_28815</name>
</gene>
<evidence type="ECO:0000259" key="1">
    <source>
        <dbReference type="Pfam" id="PF08237"/>
    </source>
</evidence>
<dbReference type="Gene3D" id="3.40.50.1820">
    <property type="entry name" value="alpha/beta hydrolase"/>
    <property type="match status" value="1"/>
</dbReference>
<dbReference type="Pfam" id="PF08237">
    <property type="entry name" value="PE-PPE"/>
    <property type="match status" value="1"/>
</dbReference>
<organism evidence="2 3">
    <name type="scientific">Nocardia yunnanensis</name>
    <dbReference type="NCBI Taxonomy" id="2382165"/>
    <lineage>
        <taxon>Bacteria</taxon>
        <taxon>Bacillati</taxon>
        <taxon>Actinomycetota</taxon>
        <taxon>Actinomycetes</taxon>
        <taxon>Mycobacteriales</taxon>
        <taxon>Nocardiaceae</taxon>
        <taxon>Nocardia</taxon>
    </lineage>
</organism>
<dbReference type="InterPro" id="IPR013228">
    <property type="entry name" value="PE-PPE_C"/>
</dbReference>
<dbReference type="AlphaFoldDB" id="A0A386ZKN1"/>
<dbReference type="Proteomes" id="UP000267164">
    <property type="component" value="Chromosome"/>
</dbReference>
<name>A0A386ZKN1_9NOCA</name>
<dbReference type="InterPro" id="IPR029058">
    <property type="entry name" value="AB_hydrolase_fold"/>
</dbReference>
<proteinExistence type="predicted"/>